<protein>
    <submittedName>
        <fullName evidence="5">Putative nucleotide-binding alpha-beta plait domain-containing protein</fullName>
    </submittedName>
</protein>
<dbReference type="FunFam" id="3.30.70.330:FF:000335">
    <property type="entry name" value="RNA-binding protein with multiple splicing 2"/>
    <property type="match status" value="1"/>
</dbReference>
<reference evidence="5 6" key="1">
    <citation type="journal article" date="2018" name="Nat. Genet.">
        <title>The Rosa genome provides new insights in the design of modern roses.</title>
        <authorList>
            <person name="Bendahmane M."/>
        </authorList>
    </citation>
    <scope>NUCLEOTIDE SEQUENCE [LARGE SCALE GENOMIC DNA]</scope>
    <source>
        <strain evidence="6">cv. Old Blush</strain>
    </source>
</reference>
<name>A0A2P6RNM8_ROSCH</name>
<evidence type="ECO:0000313" key="6">
    <source>
        <dbReference type="Proteomes" id="UP000238479"/>
    </source>
</evidence>
<evidence type="ECO:0000259" key="4">
    <source>
        <dbReference type="PROSITE" id="PS50102"/>
    </source>
</evidence>
<gene>
    <name evidence="5" type="ORF">RchiOBHm_Chr2g0106251</name>
</gene>
<feature type="region of interest" description="Disordered" evidence="3">
    <location>
        <begin position="18"/>
        <end position="52"/>
    </location>
</feature>
<evidence type="ECO:0000256" key="2">
    <source>
        <dbReference type="PROSITE-ProRule" id="PRU00176"/>
    </source>
</evidence>
<feature type="compositionally biased region" description="Pro residues" evidence="3">
    <location>
        <begin position="27"/>
        <end position="41"/>
    </location>
</feature>
<dbReference type="SMART" id="SM00360">
    <property type="entry name" value="RRM"/>
    <property type="match status" value="2"/>
</dbReference>
<keyword evidence="6" id="KW-1185">Reference proteome</keyword>
<evidence type="ECO:0000313" key="5">
    <source>
        <dbReference type="EMBL" id="PRQ48035.1"/>
    </source>
</evidence>
<organism evidence="5 6">
    <name type="scientific">Rosa chinensis</name>
    <name type="common">China rose</name>
    <dbReference type="NCBI Taxonomy" id="74649"/>
    <lineage>
        <taxon>Eukaryota</taxon>
        <taxon>Viridiplantae</taxon>
        <taxon>Streptophyta</taxon>
        <taxon>Embryophyta</taxon>
        <taxon>Tracheophyta</taxon>
        <taxon>Spermatophyta</taxon>
        <taxon>Magnoliopsida</taxon>
        <taxon>eudicotyledons</taxon>
        <taxon>Gunneridae</taxon>
        <taxon>Pentapetalae</taxon>
        <taxon>rosids</taxon>
        <taxon>fabids</taxon>
        <taxon>Rosales</taxon>
        <taxon>Rosaceae</taxon>
        <taxon>Rosoideae</taxon>
        <taxon>Rosoideae incertae sedis</taxon>
        <taxon>Rosa</taxon>
    </lineage>
</organism>
<accession>A0A2P6RNM8</accession>
<dbReference type="Pfam" id="PF00076">
    <property type="entry name" value="RRM_1"/>
    <property type="match status" value="2"/>
</dbReference>
<dbReference type="STRING" id="74649.A0A2P6RNM8"/>
<evidence type="ECO:0000256" key="1">
    <source>
        <dbReference type="ARBA" id="ARBA00022884"/>
    </source>
</evidence>
<dbReference type="InterPro" id="IPR035979">
    <property type="entry name" value="RBD_domain_sf"/>
</dbReference>
<dbReference type="FunFam" id="3.30.70.330:FF:000404">
    <property type="entry name" value="RNA-binding protein with multiple splicing"/>
    <property type="match status" value="1"/>
</dbReference>
<dbReference type="InterPro" id="IPR000504">
    <property type="entry name" value="RRM_dom"/>
</dbReference>
<keyword evidence="1 2" id="KW-0694">RNA-binding</keyword>
<feature type="domain" description="RRM" evidence="4">
    <location>
        <begin position="247"/>
        <end position="325"/>
    </location>
</feature>
<dbReference type="SUPFAM" id="SSF54928">
    <property type="entry name" value="RNA-binding domain, RBD"/>
    <property type="match status" value="1"/>
</dbReference>
<dbReference type="EMBL" id="PDCK01000040">
    <property type="protein sequence ID" value="PRQ48035.1"/>
    <property type="molecule type" value="Genomic_DNA"/>
</dbReference>
<dbReference type="InterPro" id="IPR012677">
    <property type="entry name" value="Nucleotide-bd_a/b_plait_sf"/>
</dbReference>
<dbReference type="OMA" id="CVAFVEY"/>
<feature type="compositionally biased region" description="Basic and acidic residues" evidence="3">
    <location>
        <begin position="164"/>
        <end position="177"/>
    </location>
</feature>
<sequence length="334" mass="36479">MDEMAAYYPPPPPPPGSVHYPYYHHQPPQPPAPVAPPPPPPQHHHHHLVHQPYYPPQPQPYAPYAPPLVAQAAYDEVRTLFVAGLPEDVKPREIYNLFREFPGYESSHLRTPTEKTQPFAFAVFLDQQSAIGAMQALNGMVFDLEKGSTLYIDLAKSNSRSKRSRTDDERSGSDKKARGSSYSRATSDPGVGSIHMPGMGNSAYNMIGYPSAPSHGSFSGSGVNEPIASNMNSSSAQHFPQNNTPCPTLFVANLGPTCTEQELVQVFSRCPGFIKLKMQSTYGAPVAFVDFQDTASSTGALGHLQGTILYSSTSGEGMRLEFAKSRMGMRKKPK</sequence>
<dbReference type="Gramene" id="PRQ48035">
    <property type="protein sequence ID" value="PRQ48035"/>
    <property type="gene ID" value="RchiOBHm_Chr2g0106251"/>
</dbReference>
<dbReference type="GO" id="GO:0003723">
    <property type="term" value="F:RNA binding"/>
    <property type="evidence" value="ECO:0007669"/>
    <property type="project" value="UniProtKB-UniRule"/>
</dbReference>
<dbReference type="Gene3D" id="3.30.70.330">
    <property type="match status" value="2"/>
</dbReference>
<dbReference type="PANTHER" id="PTHR10501">
    <property type="entry name" value="U1 SMALL NUCLEAR RIBONUCLEOPROTEIN A/U2 SMALL NUCLEAR RIBONUCLEOPROTEIN B"/>
    <property type="match status" value="1"/>
</dbReference>
<feature type="region of interest" description="Disordered" evidence="3">
    <location>
        <begin position="157"/>
        <end position="194"/>
    </location>
</feature>
<feature type="domain" description="RRM" evidence="4">
    <location>
        <begin position="78"/>
        <end position="157"/>
    </location>
</feature>
<dbReference type="Proteomes" id="UP000238479">
    <property type="component" value="Chromosome 2"/>
</dbReference>
<dbReference type="PROSITE" id="PS50102">
    <property type="entry name" value="RRM"/>
    <property type="match status" value="2"/>
</dbReference>
<proteinExistence type="predicted"/>
<dbReference type="AlphaFoldDB" id="A0A2P6RNM8"/>
<comment type="caution">
    <text evidence="5">The sequence shown here is derived from an EMBL/GenBank/DDBJ whole genome shotgun (WGS) entry which is preliminary data.</text>
</comment>
<evidence type="ECO:0000256" key="3">
    <source>
        <dbReference type="SAM" id="MobiDB-lite"/>
    </source>
</evidence>